<organism evidence="4 5">
    <name type="scientific">Dioszegia hungarica</name>
    <dbReference type="NCBI Taxonomy" id="4972"/>
    <lineage>
        <taxon>Eukaryota</taxon>
        <taxon>Fungi</taxon>
        <taxon>Dikarya</taxon>
        <taxon>Basidiomycota</taxon>
        <taxon>Agaricomycotina</taxon>
        <taxon>Tremellomycetes</taxon>
        <taxon>Tremellales</taxon>
        <taxon>Bulleribasidiaceae</taxon>
        <taxon>Dioszegia</taxon>
    </lineage>
</organism>
<evidence type="ECO:0000256" key="3">
    <source>
        <dbReference type="SAM" id="Coils"/>
    </source>
</evidence>
<dbReference type="GO" id="GO:0016272">
    <property type="term" value="C:prefoldin complex"/>
    <property type="evidence" value="ECO:0007669"/>
    <property type="project" value="InterPro"/>
</dbReference>
<dbReference type="PANTHER" id="PTHR13303">
    <property type="entry name" value="PREFOLDIN SUBUNIT 2"/>
    <property type="match status" value="1"/>
</dbReference>
<keyword evidence="5" id="KW-1185">Reference proteome</keyword>
<reference evidence="4" key="1">
    <citation type="journal article" date="2022" name="G3 (Bethesda)">
        <title>High quality genome of the basidiomycete yeast Dioszegia hungarica PDD-24b-2 isolated from cloud water.</title>
        <authorList>
            <person name="Jarrige D."/>
            <person name="Haridas S."/>
            <person name="Bleykasten-Grosshans C."/>
            <person name="Joly M."/>
            <person name="Nadalig T."/>
            <person name="Sancelme M."/>
            <person name="Vuilleumier S."/>
            <person name="Grigoriev I.V."/>
            <person name="Amato P."/>
            <person name="Bringel F."/>
        </authorList>
    </citation>
    <scope>NUCLEOTIDE SEQUENCE</scope>
    <source>
        <strain evidence="4">PDD-24b-2</strain>
    </source>
</reference>
<dbReference type="Proteomes" id="UP001164286">
    <property type="component" value="Unassembled WGS sequence"/>
</dbReference>
<dbReference type="SUPFAM" id="SSF46579">
    <property type="entry name" value="Prefoldin"/>
    <property type="match status" value="1"/>
</dbReference>
<dbReference type="GeneID" id="77725178"/>
<dbReference type="EMBL" id="JAKWFO010000011">
    <property type="protein sequence ID" value="KAI9633263.1"/>
    <property type="molecule type" value="Genomic_DNA"/>
</dbReference>
<name>A0AA38H391_9TREE</name>
<accession>A0AA38H391</accession>
<keyword evidence="3" id="KW-0175">Coiled coil</keyword>
<dbReference type="InterPro" id="IPR027235">
    <property type="entry name" value="PFD2"/>
</dbReference>
<dbReference type="RefSeq" id="XP_052943040.1">
    <property type="nucleotide sequence ID" value="XM_053085977.1"/>
</dbReference>
<dbReference type="InterPro" id="IPR009053">
    <property type="entry name" value="Prefoldin"/>
</dbReference>
<evidence type="ECO:0000256" key="2">
    <source>
        <dbReference type="ARBA" id="ARBA00023186"/>
    </source>
</evidence>
<dbReference type="GO" id="GO:0051082">
    <property type="term" value="F:unfolded protein binding"/>
    <property type="evidence" value="ECO:0007669"/>
    <property type="project" value="InterPro"/>
</dbReference>
<evidence type="ECO:0000313" key="4">
    <source>
        <dbReference type="EMBL" id="KAI9633263.1"/>
    </source>
</evidence>
<sequence length="144" mass="16046">MPPKATPSASAKLTPDQVPAMFQRYRTDLQNLAQKIGELESEMEEHALVLSTLKPLLETEPTRTCYRQIGGTLVQLTVKDVVPTLETNYSGIKEVLDGLVRSYKGKEDEFGVFQKEHGIQVSLGFRGVGSRVKEGQREEGKRRG</sequence>
<protein>
    <submittedName>
        <fullName evidence="4">Prefoldin subunit-domain-containing protein</fullName>
    </submittedName>
</protein>
<dbReference type="GO" id="GO:0006457">
    <property type="term" value="P:protein folding"/>
    <property type="evidence" value="ECO:0007669"/>
    <property type="project" value="InterPro"/>
</dbReference>
<feature type="coiled-coil region" evidence="3">
    <location>
        <begin position="22"/>
        <end position="49"/>
    </location>
</feature>
<dbReference type="Gene3D" id="1.10.287.370">
    <property type="match status" value="1"/>
</dbReference>
<evidence type="ECO:0000256" key="1">
    <source>
        <dbReference type="ARBA" id="ARBA00008045"/>
    </source>
</evidence>
<gene>
    <name evidence="4" type="ORF">MKK02DRAFT_18600</name>
</gene>
<comment type="caution">
    <text evidence="4">The sequence shown here is derived from an EMBL/GenBank/DDBJ whole genome shotgun (WGS) entry which is preliminary data.</text>
</comment>
<evidence type="ECO:0000313" key="5">
    <source>
        <dbReference type="Proteomes" id="UP001164286"/>
    </source>
</evidence>
<dbReference type="Pfam" id="PF01920">
    <property type="entry name" value="Prefoldin_2"/>
    <property type="match status" value="1"/>
</dbReference>
<dbReference type="CDD" id="cd23163">
    <property type="entry name" value="Prefoldin_2"/>
    <property type="match status" value="1"/>
</dbReference>
<dbReference type="AlphaFoldDB" id="A0AA38H391"/>
<proteinExistence type="inferred from homology"/>
<comment type="similarity">
    <text evidence="1">Belongs to the prefoldin subunit beta family.</text>
</comment>
<dbReference type="InterPro" id="IPR002777">
    <property type="entry name" value="PFD_beta-like"/>
</dbReference>
<keyword evidence="2" id="KW-0143">Chaperone</keyword>